<evidence type="ECO:0000259" key="3">
    <source>
        <dbReference type="Pfam" id="PF22725"/>
    </source>
</evidence>
<dbReference type="Gene3D" id="3.30.360.10">
    <property type="entry name" value="Dihydrodipicolinate Reductase, domain 2"/>
    <property type="match status" value="1"/>
</dbReference>
<dbReference type="PANTHER" id="PTHR43818:SF11">
    <property type="entry name" value="BCDNA.GH03377"/>
    <property type="match status" value="1"/>
</dbReference>
<dbReference type="Proteomes" id="UP001338309">
    <property type="component" value="Unassembled WGS sequence"/>
</dbReference>
<keyword evidence="1" id="KW-0560">Oxidoreductase</keyword>
<proteinExistence type="predicted"/>
<evidence type="ECO:0000313" key="4">
    <source>
        <dbReference type="EMBL" id="GMQ30479.1"/>
    </source>
</evidence>
<evidence type="ECO:0000256" key="1">
    <source>
        <dbReference type="ARBA" id="ARBA00023002"/>
    </source>
</evidence>
<dbReference type="Pfam" id="PF01408">
    <property type="entry name" value="GFO_IDH_MocA"/>
    <property type="match status" value="1"/>
</dbReference>
<accession>A0ABQ6PR77</accession>
<dbReference type="InterPro" id="IPR000683">
    <property type="entry name" value="Gfo/Idh/MocA-like_OxRdtase_N"/>
</dbReference>
<feature type="domain" description="GFO/IDH/MocA-like oxidoreductase" evidence="3">
    <location>
        <begin position="159"/>
        <end position="286"/>
    </location>
</feature>
<dbReference type="Pfam" id="PF22725">
    <property type="entry name" value="GFO_IDH_MocA_C3"/>
    <property type="match status" value="1"/>
</dbReference>
<gene>
    <name evidence="4" type="ORF">Aconfl_31220</name>
</gene>
<dbReference type="InterPro" id="IPR036291">
    <property type="entry name" value="NAD(P)-bd_dom_sf"/>
</dbReference>
<reference evidence="4 5" key="1">
    <citation type="submission" date="2023-08" db="EMBL/GenBank/DDBJ databases">
        <title>Draft genome sequence of Algoriphagus confluentis.</title>
        <authorList>
            <person name="Takatani N."/>
            <person name="Hosokawa M."/>
            <person name="Sawabe T."/>
        </authorList>
    </citation>
    <scope>NUCLEOTIDE SEQUENCE [LARGE SCALE GENOMIC DNA]</scope>
    <source>
        <strain evidence="4 5">NBRC 111222</strain>
    </source>
</reference>
<feature type="domain" description="Gfo/Idh/MocA-like oxidoreductase N-terminal" evidence="2">
    <location>
        <begin position="31"/>
        <end position="151"/>
    </location>
</feature>
<comment type="caution">
    <text evidence="4">The sequence shown here is derived from an EMBL/GenBank/DDBJ whole genome shotgun (WGS) entry which is preliminary data.</text>
</comment>
<dbReference type="InterPro" id="IPR050463">
    <property type="entry name" value="Gfo/Idh/MocA_oxidrdct_glycsds"/>
</dbReference>
<name>A0ABQ6PR77_9BACT</name>
<sequence length="356" mass="40014">MPFIIKSDFSPFKSFHLLLLSKMNKFLDPEVRWGIIGVGNVCEVKSAPAMNLIPNSRLVAVMRRDEAQVKDYASRHQVPKWYTDAQALVSDPEVNAIYIATPPNVHLDMTRIAAAAGKPVYVEKPMARTYSECKEMIRICEDAGVPLFVAYYRRALPHFVKIKELIQSGAIGDIRSVHINMKQVLRPEIITHLENNWRVDPEIAGGGYFFDLASHQLDLMDFFFGKITHASGYSANQGKIYPAEDIVAGSFVFESGVLGTGNWCFTASKEAEIDETIIYGSEGMIRFETFGKGEFELWQNGLDPKLHQFELPKHIQLPLIKSIVGELLGRDFSPSTGISGARTNWVMDQLVQPRVF</sequence>
<evidence type="ECO:0000259" key="2">
    <source>
        <dbReference type="Pfam" id="PF01408"/>
    </source>
</evidence>
<dbReference type="PANTHER" id="PTHR43818">
    <property type="entry name" value="BCDNA.GH03377"/>
    <property type="match status" value="1"/>
</dbReference>
<dbReference type="Gene3D" id="3.40.50.720">
    <property type="entry name" value="NAD(P)-binding Rossmann-like Domain"/>
    <property type="match status" value="1"/>
</dbReference>
<dbReference type="SUPFAM" id="SSF55347">
    <property type="entry name" value="Glyceraldehyde-3-phosphate dehydrogenase-like, C-terminal domain"/>
    <property type="match status" value="1"/>
</dbReference>
<dbReference type="SUPFAM" id="SSF51735">
    <property type="entry name" value="NAD(P)-binding Rossmann-fold domains"/>
    <property type="match status" value="1"/>
</dbReference>
<protein>
    <submittedName>
        <fullName evidence="4">Gfo/Idh/MocA family oxidoreductase</fullName>
    </submittedName>
</protein>
<evidence type="ECO:0000313" key="5">
    <source>
        <dbReference type="Proteomes" id="UP001338309"/>
    </source>
</evidence>
<dbReference type="InterPro" id="IPR055170">
    <property type="entry name" value="GFO_IDH_MocA-like_dom"/>
</dbReference>
<keyword evidence="5" id="KW-1185">Reference proteome</keyword>
<organism evidence="4 5">
    <name type="scientific">Algoriphagus confluentis</name>
    <dbReference type="NCBI Taxonomy" id="1697556"/>
    <lineage>
        <taxon>Bacteria</taxon>
        <taxon>Pseudomonadati</taxon>
        <taxon>Bacteroidota</taxon>
        <taxon>Cytophagia</taxon>
        <taxon>Cytophagales</taxon>
        <taxon>Cyclobacteriaceae</taxon>
        <taxon>Algoriphagus</taxon>
    </lineage>
</organism>
<dbReference type="EMBL" id="BTPD01000010">
    <property type="protein sequence ID" value="GMQ30479.1"/>
    <property type="molecule type" value="Genomic_DNA"/>
</dbReference>